<dbReference type="Pfam" id="PF02615">
    <property type="entry name" value="Ldh_2"/>
    <property type="match status" value="1"/>
</dbReference>
<dbReference type="Gene3D" id="3.30.1370.60">
    <property type="entry name" value="Hypothetical oxidoreductase yiak, domain 2"/>
    <property type="match status" value="1"/>
</dbReference>
<comment type="similarity">
    <text evidence="1">Belongs to the LDH2/MDH2 oxidoreductase family.</text>
</comment>
<name>A0A7C1FQ48_THERO</name>
<organism evidence="3">
    <name type="scientific">Thermomicrobium roseum</name>
    <dbReference type="NCBI Taxonomy" id="500"/>
    <lineage>
        <taxon>Bacteria</taxon>
        <taxon>Pseudomonadati</taxon>
        <taxon>Thermomicrobiota</taxon>
        <taxon>Thermomicrobia</taxon>
        <taxon>Thermomicrobiales</taxon>
        <taxon>Thermomicrobiaceae</taxon>
        <taxon>Thermomicrobium</taxon>
    </lineage>
</organism>
<gene>
    <name evidence="3" type="ORF">ENP47_06720</name>
</gene>
<dbReference type="EMBL" id="DSJL01000011">
    <property type="protein sequence ID" value="HEF65272.1"/>
    <property type="molecule type" value="Genomic_DNA"/>
</dbReference>
<dbReference type="InterPro" id="IPR003767">
    <property type="entry name" value="Malate/L-lactate_DH-like"/>
</dbReference>
<keyword evidence="2" id="KW-0560">Oxidoreductase</keyword>
<reference evidence="3" key="1">
    <citation type="journal article" date="2020" name="mSystems">
        <title>Genome- and Community-Level Interaction Insights into Carbon Utilization and Element Cycling Functions of Hydrothermarchaeota in Hydrothermal Sediment.</title>
        <authorList>
            <person name="Zhou Z."/>
            <person name="Liu Y."/>
            <person name="Xu W."/>
            <person name="Pan J."/>
            <person name="Luo Z.H."/>
            <person name="Li M."/>
        </authorList>
    </citation>
    <scope>NUCLEOTIDE SEQUENCE [LARGE SCALE GENOMIC DNA]</scope>
    <source>
        <strain evidence="3">SpSt-222</strain>
    </source>
</reference>
<dbReference type="PANTHER" id="PTHR11091:SF0">
    <property type="entry name" value="MALATE DEHYDROGENASE"/>
    <property type="match status" value="1"/>
</dbReference>
<dbReference type="InterPro" id="IPR043143">
    <property type="entry name" value="Mal/L-sulf/L-lact_DH-like_NADP"/>
</dbReference>
<dbReference type="InterPro" id="IPR043144">
    <property type="entry name" value="Mal/L-sulf/L-lact_DH-like_ah"/>
</dbReference>
<dbReference type="SUPFAM" id="SSF89733">
    <property type="entry name" value="L-sulfolactate dehydrogenase-like"/>
    <property type="match status" value="1"/>
</dbReference>
<evidence type="ECO:0000256" key="2">
    <source>
        <dbReference type="ARBA" id="ARBA00023002"/>
    </source>
</evidence>
<proteinExistence type="inferred from homology"/>
<dbReference type="Gene3D" id="1.10.1530.10">
    <property type="match status" value="1"/>
</dbReference>
<dbReference type="PANTHER" id="PTHR11091">
    <property type="entry name" value="OXIDOREDUCTASE-RELATED"/>
    <property type="match status" value="1"/>
</dbReference>
<dbReference type="AlphaFoldDB" id="A0A7C1FQ48"/>
<accession>A0A7C1FQ48</accession>
<dbReference type="GO" id="GO:0016491">
    <property type="term" value="F:oxidoreductase activity"/>
    <property type="evidence" value="ECO:0007669"/>
    <property type="project" value="UniProtKB-KW"/>
</dbReference>
<sequence>MTVRIPVEELQRFVATIFERAGLTPEDAAISAEILVAADVRGFDSHGIARLDYYVRRLEAGAINVRPHFRAIAETPSTVAFDADNGMGFPSAYRAMRRCLEKARESGICLATVRRSNHYGIAGYYATMALEEPGMIGVSMTNATPLVVPPHAQDAYLSTAPIAFAIPAGKERPLVFDGATSTVAWGKIEIARRNREPIPLGWALDAEGRPTTDPFAARYLTPLGAFPELRSHKGYALALLVEVLCGQLAGGPWAKYVGGSRSETIGPSGTGHAFLAIRVDVFRPLEEFLAEMDDMLGQLRRAKPAEGAERVLVPGDLEFETEQERRAHGIPVHPEVLERLLEIARKYDVALPL</sequence>
<dbReference type="InterPro" id="IPR036111">
    <property type="entry name" value="Mal/L-sulfo/L-lacto_DH-like_sf"/>
</dbReference>
<protein>
    <submittedName>
        <fullName evidence="3">Ldh family oxidoreductase</fullName>
    </submittedName>
</protein>
<comment type="caution">
    <text evidence="3">The sequence shown here is derived from an EMBL/GenBank/DDBJ whole genome shotgun (WGS) entry which is preliminary data.</text>
</comment>
<evidence type="ECO:0000313" key="3">
    <source>
        <dbReference type="EMBL" id="HEF65272.1"/>
    </source>
</evidence>
<evidence type="ECO:0000256" key="1">
    <source>
        <dbReference type="ARBA" id="ARBA00006056"/>
    </source>
</evidence>